<feature type="domain" description="Nucleotidyl transferase" evidence="3">
    <location>
        <begin position="8"/>
        <end position="128"/>
    </location>
</feature>
<evidence type="ECO:0000259" key="3">
    <source>
        <dbReference type="Pfam" id="PF00483"/>
    </source>
</evidence>
<dbReference type="GO" id="GO:0016779">
    <property type="term" value="F:nucleotidyltransferase activity"/>
    <property type="evidence" value="ECO:0007669"/>
    <property type="project" value="UniProtKB-KW"/>
</dbReference>
<comment type="caution">
    <text evidence="4">The sequence shown here is derived from an EMBL/GenBank/DDBJ whole genome shotgun (WGS) entry which is preliminary data.</text>
</comment>
<dbReference type="RefSeq" id="WP_278044409.1">
    <property type="nucleotide sequence ID" value="NZ_SHKP01000005.1"/>
</dbReference>
<dbReference type="PANTHER" id="PTHR43584:SF8">
    <property type="entry name" value="N-ACETYLMURAMATE ALPHA-1-PHOSPHATE URIDYLYLTRANSFERASE"/>
    <property type="match status" value="1"/>
</dbReference>
<dbReference type="InterPro" id="IPR050065">
    <property type="entry name" value="GlmU-like"/>
</dbReference>
<evidence type="ECO:0000256" key="1">
    <source>
        <dbReference type="ARBA" id="ARBA00022679"/>
    </source>
</evidence>
<dbReference type="CDD" id="cd06422">
    <property type="entry name" value="NTP_transferase_like_1"/>
    <property type="match status" value="1"/>
</dbReference>
<dbReference type="EMBL" id="SHKP01000005">
    <property type="protein sequence ID" value="RZU00615.1"/>
    <property type="molecule type" value="Genomic_DNA"/>
</dbReference>
<dbReference type="InterPro" id="IPR005835">
    <property type="entry name" value="NTP_transferase_dom"/>
</dbReference>
<proteinExistence type="predicted"/>
<gene>
    <name evidence="4" type="ORF">EV670_1326</name>
</gene>
<protein>
    <submittedName>
        <fullName evidence="4">MurNAc alpha-1-phosphate uridylyltransferase</fullName>
    </submittedName>
</protein>
<accession>A0A4Q7VVT8</accession>
<keyword evidence="1 4" id="KW-0808">Transferase</keyword>
<reference evidence="4 5" key="1">
    <citation type="submission" date="2019-02" db="EMBL/GenBank/DDBJ databases">
        <title>Genomic Encyclopedia of Type Strains, Phase IV (KMG-IV): sequencing the most valuable type-strain genomes for metagenomic binning, comparative biology and taxonomic classification.</title>
        <authorList>
            <person name="Goeker M."/>
        </authorList>
    </citation>
    <scope>NUCLEOTIDE SEQUENCE [LARGE SCALE GENOMIC DNA]</scope>
    <source>
        <strain evidence="4 5">DSM 19570</strain>
    </source>
</reference>
<dbReference type="Proteomes" id="UP000293671">
    <property type="component" value="Unassembled WGS sequence"/>
</dbReference>
<dbReference type="Pfam" id="PF00483">
    <property type="entry name" value="NTP_transferase"/>
    <property type="match status" value="1"/>
</dbReference>
<dbReference type="AlphaFoldDB" id="A0A4Q7VVT8"/>
<keyword evidence="2 4" id="KW-0548">Nucleotidyltransferase</keyword>
<sequence length="261" mass="28045">MTAARLPALILAAGRGERLRPHTDHTPKPLLPVRCKPLIEWQLAALARDGVPLAVINTAWLEEQFEPALGSGTRFGLELRYSMEGRAWGGALETAGGLRSAWSLLGEPEACWVVAGDAWLPDFVFDAAAAQRFLASDDEVHLWLIPNPAHHPQGDFLLDAEGRVHLGHTAATQARDASHAAPPAPSPAAAGVASSYTYSTVGLFKFDCVAHLRTGERAALRPVLEAAIARSRVGGSLYRGEWADVGTEQRWRALETSPRAG</sequence>
<evidence type="ECO:0000313" key="4">
    <source>
        <dbReference type="EMBL" id="RZU00615.1"/>
    </source>
</evidence>
<dbReference type="InterPro" id="IPR029044">
    <property type="entry name" value="Nucleotide-diphossugar_trans"/>
</dbReference>
<organism evidence="4 5">
    <name type="scientific">Rivibacter subsaxonicus</name>
    <dbReference type="NCBI Taxonomy" id="457575"/>
    <lineage>
        <taxon>Bacteria</taxon>
        <taxon>Pseudomonadati</taxon>
        <taxon>Pseudomonadota</taxon>
        <taxon>Betaproteobacteria</taxon>
        <taxon>Burkholderiales</taxon>
        <taxon>Rivibacter</taxon>
    </lineage>
</organism>
<keyword evidence="5" id="KW-1185">Reference proteome</keyword>
<dbReference type="SUPFAM" id="SSF53448">
    <property type="entry name" value="Nucleotide-diphospho-sugar transferases"/>
    <property type="match status" value="1"/>
</dbReference>
<dbReference type="Gene3D" id="3.90.550.10">
    <property type="entry name" value="Spore Coat Polysaccharide Biosynthesis Protein SpsA, Chain A"/>
    <property type="match status" value="1"/>
</dbReference>
<dbReference type="PANTHER" id="PTHR43584">
    <property type="entry name" value="NUCLEOTIDYL TRANSFERASE"/>
    <property type="match status" value="1"/>
</dbReference>
<evidence type="ECO:0000313" key="5">
    <source>
        <dbReference type="Proteomes" id="UP000293671"/>
    </source>
</evidence>
<name>A0A4Q7VVT8_9BURK</name>
<evidence type="ECO:0000256" key="2">
    <source>
        <dbReference type="ARBA" id="ARBA00022695"/>
    </source>
</evidence>